<feature type="coiled-coil region" evidence="1">
    <location>
        <begin position="307"/>
        <end position="411"/>
    </location>
</feature>
<evidence type="ECO:0000256" key="1">
    <source>
        <dbReference type="SAM" id="Coils"/>
    </source>
</evidence>
<protein>
    <recommendedName>
        <fullName evidence="5">DUF4201 domain-containing protein</fullName>
    </recommendedName>
</protein>
<gene>
    <name evidence="3" type="ORF">M9Y10_025682</name>
</gene>
<proteinExistence type="predicted"/>
<keyword evidence="1" id="KW-0175">Coiled coil</keyword>
<evidence type="ECO:0000313" key="4">
    <source>
        <dbReference type="Proteomes" id="UP001470230"/>
    </source>
</evidence>
<keyword evidence="4" id="KW-1185">Reference proteome</keyword>
<evidence type="ECO:0000313" key="3">
    <source>
        <dbReference type="EMBL" id="KAK8842816.1"/>
    </source>
</evidence>
<name>A0ABR2H9I5_9EUKA</name>
<accession>A0ABR2H9I5</accession>
<feature type="coiled-coil region" evidence="1">
    <location>
        <begin position="169"/>
        <end position="232"/>
    </location>
</feature>
<reference evidence="3 4" key="1">
    <citation type="submission" date="2024-04" db="EMBL/GenBank/DDBJ databases">
        <title>Tritrichomonas musculus Genome.</title>
        <authorList>
            <person name="Alves-Ferreira E."/>
            <person name="Grigg M."/>
            <person name="Lorenzi H."/>
            <person name="Galac M."/>
        </authorList>
    </citation>
    <scope>NUCLEOTIDE SEQUENCE [LARGE SCALE GENOMIC DNA]</scope>
    <source>
        <strain evidence="3 4">EAF2021</strain>
    </source>
</reference>
<evidence type="ECO:0000256" key="2">
    <source>
        <dbReference type="SAM" id="MobiDB-lite"/>
    </source>
</evidence>
<evidence type="ECO:0008006" key="5">
    <source>
        <dbReference type="Google" id="ProtNLM"/>
    </source>
</evidence>
<feature type="region of interest" description="Disordered" evidence="2">
    <location>
        <begin position="134"/>
        <end position="157"/>
    </location>
</feature>
<dbReference type="Proteomes" id="UP001470230">
    <property type="component" value="Unassembled WGS sequence"/>
</dbReference>
<dbReference type="EMBL" id="JAPFFF010000037">
    <property type="protein sequence ID" value="KAK8842816.1"/>
    <property type="molecule type" value="Genomic_DNA"/>
</dbReference>
<feature type="coiled-coil region" evidence="1">
    <location>
        <begin position="37"/>
        <end position="64"/>
    </location>
</feature>
<organism evidence="3 4">
    <name type="scientific">Tritrichomonas musculus</name>
    <dbReference type="NCBI Taxonomy" id="1915356"/>
    <lineage>
        <taxon>Eukaryota</taxon>
        <taxon>Metamonada</taxon>
        <taxon>Parabasalia</taxon>
        <taxon>Tritrichomonadida</taxon>
        <taxon>Tritrichomonadidae</taxon>
        <taxon>Tritrichomonas</taxon>
    </lineage>
</organism>
<comment type="caution">
    <text evidence="3">The sequence shown here is derived from an EMBL/GenBank/DDBJ whole genome shotgun (WGS) entry which is preliminary data.</text>
</comment>
<sequence>MNSFEKINIPHFDPEAHNERIQARLLDSVQFRLQQQINLKNDEISRLQGDLAMLKGEIETLSDTLSSKQKSTIEADSEINNQVIQAKHDAEIKIIQSKKEHSKQLQLIEQQHQVEIQSLTKTLENTIFQYSKQSKHKSKSSTFKEEDLNYEEERSSNINEEDNEIDNFLESLQTTKTKAKEKMQEVKKLKKLLTEADLEAIDQKITQQKELISTLEERKKKLKSKIDQTKKDIVQIGKDIEFDINSDLEPNSHNGTSNISDDVLFNGSFDDMLDKNQFNEQTRPYFEKVQLAMKKLDDLKKKRQPVLSKLKKKIQIEQDNIKAKKQQIAEKVNENEKIQQKLIKLKQKYQEVEEKKKRERERQKSQYSSTMDSKLVKALASMSSKQKEIKLQSLIMENKALKREIYRLDNMLYGKAGKYHNWKDM</sequence>
<feature type="compositionally biased region" description="Basic and acidic residues" evidence="2">
    <location>
        <begin position="142"/>
        <end position="155"/>
    </location>
</feature>